<dbReference type="RefSeq" id="WP_014680973.1">
    <property type="nucleotide sequence ID" value="NC_017770.1"/>
</dbReference>
<dbReference type="Pfam" id="PF16871">
    <property type="entry name" value="DUF5077"/>
    <property type="match status" value="1"/>
</dbReference>
<dbReference type="OrthoDB" id="6014523at2"/>
<dbReference type="EMBL" id="CP003349">
    <property type="protein sequence ID" value="AFD07746.1"/>
    <property type="molecule type" value="Genomic_DNA"/>
</dbReference>
<reference evidence="2" key="1">
    <citation type="submission" date="2012-02" db="EMBL/GenBank/DDBJ databases">
        <title>The complete genome of Solitalea canadensis DSM 3403.</title>
        <authorList>
            <consortium name="US DOE Joint Genome Institute (JGI-PGF)"/>
            <person name="Lucas S."/>
            <person name="Copeland A."/>
            <person name="Lapidus A."/>
            <person name="Glavina del Rio T."/>
            <person name="Dalin E."/>
            <person name="Tice H."/>
            <person name="Bruce D."/>
            <person name="Goodwin L."/>
            <person name="Pitluck S."/>
            <person name="Peters L."/>
            <person name="Ovchinnikova G."/>
            <person name="Lu M."/>
            <person name="Kyrpides N."/>
            <person name="Mavromatis K."/>
            <person name="Ivanova N."/>
            <person name="Brettin T."/>
            <person name="Detter J.C."/>
            <person name="Han C."/>
            <person name="Larimer F."/>
            <person name="Land M."/>
            <person name="Hauser L."/>
            <person name="Markowitz V."/>
            <person name="Cheng J.-F."/>
            <person name="Hugenholtz P."/>
            <person name="Woyke T."/>
            <person name="Wu D."/>
            <person name="Spring S."/>
            <person name="Schroeder M."/>
            <person name="Kopitz M."/>
            <person name="Brambilla E."/>
            <person name="Klenk H.-P."/>
            <person name="Eisen J.A."/>
        </authorList>
    </citation>
    <scope>NUCLEOTIDE SEQUENCE</scope>
    <source>
        <strain evidence="2">DSM 3403</strain>
    </source>
</reference>
<gene>
    <name evidence="2" type="ordered locus">Solca_2712</name>
</gene>
<dbReference type="Pfam" id="PF11958">
    <property type="entry name" value="DUF3472"/>
    <property type="match status" value="1"/>
</dbReference>
<feature type="domain" description="DUF5077" evidence="1">
    <location>
        <begin position="41"/>
        <end position="161"/>
    </location>
</feature>
<dbReference type="InterPro" id="IPR031712">
    <property type="entry name" value="DUF5077"/>
</dbReference>
<dbReference type="HOGENOM" id="CLU_032971_0_0_10"/>
<evidence type="ECO:0000313" key="2">
    <source>
        <dbReference type="EMBL" id="AFD07746.1"/>
    </source>
</evidence>
<protein>
    <recommendedName>
        <fullName evidence="1">DUF5077 domain-containing protein</fullName>
    </recommendedName>
</protein>
<dbReference type="KEGG" id="scn:Solca_2712"/>
<evidence type="ECO:0000313" key="3">
    <source>
        <dbReference type="Proteomes" id="UP000007590"/>
    </source>
</evidence>
<sequence>MYLQKITLIAGILLLPVLTFAAPGRAVKSFYPKETIPAITVPIGGNSWITNNLTGNKAQIDENGLSNWQSKESIVSTYVFAPKAGEITVALNLKVLKGSSKIKVEVAGTSTILEAKNSSYDMRKVGTFVLKKAGYFAIRLQGISKTGKCFADVSSIAISGMPVESGAVYTQDNKDNYFYWGRRGPSVHLNYEVPEKISQQIEWFYNEITIPKGKDPIGSYFMANGFKEGYFGIQVNSPTERRILFSVWSPFHTDDPTAIPDSMKIVLLKKGANVKTGEFGNEGSGGQSYLVYNWEAGQTYRFLTHATPVDPSHTVYTSYFFDPKKGKWLLIASFKRPQTHTYLTRLHSFLENFDPEMGNVDRMAHYGNQWVCDTKGNWNELTNAKFTGDLTARKGFRQDYAGGLATSKNAFFLRNGGFFSDFVKLNEAFDRVPQKVKPEIDFSKLP</sequence>
<name>H8KRV8_SOLCM</name>
<evidence type="ECO:0000259" key="1">
    <source>
        <dbReference type="Pfam" id="PF16871"/>
    </source>
</evidence>
<proteinExistence type="predicted"/>
<dbReference type="eggNOG" id="COG4932">
    <property type="taxonomic scope" value="Bacteria"/>
</dbReference>
<accession>H8KRV8</accession>
<dbReference type="InterPro" id="IPR021862">
    <property type="entry name" value="DUF3472"/>
</dbReference>
<keyword evidence="3" id="KW-1185">Reference proteome</keyword>
<dbReference type="Proteomes" id="UP000007590">
    <property type="component" value="Chromosome"/>
</dbReference>
<dbReference type="AlphaFoldDB" id="H8KRV8"/>
<dbReference type="STRING" id="929556.Solca_2712"/>
<organism evidence="2 3">
    <name type="scientific">Solitalea canadensis (strain ATCC 29591 / DSM 3403 / JCM 21819 / LMG 8368 / NBRC 15130 / NCIMB 12057 / USAM 9D)</name>
    <name type="common">Flexibacter canadensis</name>
    <dbReference type="NCBI Taxonomy" id="929556"/>
    <lineage>
        <taxon>Bacteria</taxon>
        <taxon>Pseudomonadati</taxon>
        <taxon>Bacteroidota</taxon>
        <taxon>Sphingobacteriia</taxon>
        <taxon>Sphingobacteriales</taxon>
        <taxon>Sphingobacteriaceae</taxon>
        <taxon>Solitalea</taxon>
    </lineage>
</organism>